<name>A0A1T5P8I6_9BACT</name>
<evidence type="ECO:0000256" key="1">
    <source>
        <dbReference type="ARBA" id="ARBA00004127"/>
    </source>
</evidence>
<proteinExistence type="predicted"/>
<dbReference type="Pfam" id="PF01988">
    <property type="entry name" value="VIT1"/>
    <property type="match status" value="1"/>
</dbReference>
<protein>
    <submittedName>
        <fullName evidence="6">VIT family protein</fullName>
    </submittedName>
</protein>
<dbReference type="AlphaFoldDB" id="A0A1T5P8I6"/>
<keyword evidence="4 5" id="KW-0472">Membrane</keyword>
<evidence type="ECO:0000256" key="3">
    <source>
        <dbReference type="ARBA" id="ARBA00022989"/>
    </source>
</evidence>
<feature type="transmembrane region" description="Helical" evidence="5">
    <location>
        <begin position="154"/>
        <end position="173"/>
    </location>
</feature>
<evidence type="ECO:0000313" key="6">
    <source>
        <dbReference type="EMBL" id="SKD08678.1"/>
    </source>
</evidence>
<sequence length="234" mass="26234">MIVCKSLKEAWSRLSVSEPCMTTSHKAIRSSGWKTDFLIGFPDGLFLLFFATQVIQVFPIEVQTFYTIHLCAWIIGAVLVMISAFQANKGDLQHDSALLSDQERTKLQRLDITPRVIAHIEQEMEKDAHSWELMLEHEKVKESAFSRSRAIKSALMTGVFFLLGGILSLGPYLSNENFAAASQTSILLVFLGLTIFSFIKAKVTAQRPLPVILRYWVMGAGILAGAWILHKTIF</sequence>
<comment type="subcellular location">
    <subcellularLocation>
        <location evidence="1">Endomembrane system</location>
        <topology evidence="1">Multi-pass membrane protein</topology>
    </subcellularLocation>
</comment>
<dbReference type="GO" id="GO:0030026">
    <property type="term" value="P:intracellular manganese ion homeostasis"/>
    <property type="evidence" value="ECO:0007669"/>
    <property type="project" value="InterPro"/>
</dbReference>
<accession>A0A1T5P8I6</accession>
<feature type="transmembrane region" description="Helical" evidence="5">
    <location>
        <begin position="211"/>
        <end position="229"/>
    </location>
</feature>
<evidence type="ECO:0000256" key="4">
    <source>
        <dbReference type="ARBA" id="ARBA00023136"/>
    </source>
</evidence>
<keyword evidence="3 5" id="KW-1133">Transmembrane helix</keyword>
<evidence type="ECO:0000313" key="7">
    <source>
        <dbReference type="Proteomes" id="UP000190166"/>
    </source>
</evidence>
<dbReference type="GO" id="GO:0005384">
    <property type="term" value="F:manganese ion transmembrane transporter activity"/>
    <property type="evidence" value="ECO:0007669"/>
    <property type="project" value="InterPro"/>
</dbReference>
<keyword evidence="2 5" id="KW-0812">Transmembrane</keyword>
<evidence type="ECO:0000256" key="2">
    <source>
        <dbReference type="ARBA" id="ARBA00022692"/>
    </source>
</evidence>
<dbReference type="STRING" id="393003.SAMN05660461_4554"/>
<keyword evidence="7" id="KW-1185">Reference proteome</keyword>
<dbReference type="EMBL" id="FUZZ01000004">
    <property type="protein sequence ID" value="SKD08678.1"/>
    <property type="molecule type" value="Genomic_DNA"/>
</dbReference>
<dbReference type="Proteomes" id="UP000190166">
    <property type="component" value="Unassembled WGS sequence"/>
</dbReference>
<evidence type="ECO:0000256" key="5">
    <source>
        <dbReference type="SAM" id="Phobius"/>
    </source>
</evidence>
<gene>
    <name evidence="6" type="ORF">SAMN05660461_4554</name>
</gene>
<organism evidence="6 7">
    <name type="scientific">Chitinophaga ginsengisegetis</name>
    <dbReference type="NCBI Taxonomy" id="393003"/>
    <lineage>
        <taxon>Bacteria</taxon>
        <taxon>Pseudomonadati</taxon>
        <taxon>Bacteroidota</taxon>
        <taxon>Chitinophagia</taxon>
        <taxon>Chitinophagales</taxon>
        <taxon>Chitinophagaceae</taxon>
        <taxon>Chitinophaga</taxon>
    </lineage>
</organism>
<reference evidence="6 7" key="1">
    <citation type="submission" date="2017-02" db="EMBL/GenBank/DDBJ databases">
        <authorList>
            <person name="Peterson S.W."/>
        </authorList>
    </citation>
    <scope>NUCLEOTIDE SEQUENCE [LARGE SCALE GENOMIC DNA]</scope>
    <source>
        <strain evidence="6 7">DSM 18108</strain>
    </source>
</reference>
<dbReference type="GO" id="GO:0012505">
    <property type="term" value="C:endomembrane system"/>
    <property type="evidence" value="ECO:0007669"/>
    <property type="project" value="UniProtKB-SubCell"/>
</dbReference>
<feature type="transmembrane region" description="Helical" evidence="5">
    <location>
        <begin position="64"/>
        <end position="85"/>
    </location>
</feature>
<feature type="transmembrane region" description="Helical" evidence="5">
    <location>
        <begin position="37"/>
        <end position="58"/>
    </location>
</feature>
<dbReference type="InterPro" id="IPR008217">
    <property type="entry name" value="Ccc1_fam"/>
</dbReference>
<feature type="transmembrane region" description="Helical" evidence="5">
    <location>
        <begin position="179"/>
        <end position="199"/>
    </location>
</feature>